<proteinExistence type="predicted"/>
<reference evidence="1 2" key="1">
    <citation type="submission" date="2016-10" db="EMBL/GenBank/DDBJ databases">
        <authorList>
            <person name="Varghese N."/>
            <person name="Submissions S."/>
        </authorList>
    </citation>
    <scope>NUCLEOTIDE SEQUENCE [LARGE SCALE GENOMIC DNA]</scope>
    <source>
        <strain evidence="1 2">WG10</strain>
    </source>
</reference>
<accession>A0A1G6HZB5</accession>
<dbReference type="EMBL" id="FMYT01000001">
    <property type="protein sequence ID" value="SDB99647.1"/>
    <property type="molecule type" value="Genomic_DNA"/>
</dbReference>
<sequence>MLNNYYSVTIPSENTLKNLVVRAKDDQIHFIDGINEISAIGKIKKFNYNCHYVVLLPAASLFYHSAPLAEKNPYRISEDNILSKFAEVKENFEEEFYYDYLEIVSEKTKEREIKFFAAEKTLLDSITENLDKYKNNYFISALPVAVFNTVNKVVAQSNYLLYYKINSSYTMLTAVDKKLDLLQASISPAELQSEIDKTQKYYLNNKNIKLKVLAGKSSLLNLEEFMDLEDEDFVFLTSMLWSIEKCQ</sequence>
<organism evidence="1 2">
    <name type="scientific">Halanaerobium congolense</name>
    <dbReference type="NCBI Taxonomy" id="54121"/>
    <lineage>
        <taxon>Bacteria</taxon>
        <taxon>Bacillati</taxon>
        <taxon>Bacillota</taxon>
        <taxon>Clostridia</taxon>
        <taxon>Halanaerobiales</taxon>
        <taxon>Halanaerobiaceae</taxon>
        <taxon>Halanaerobium</taxon>
    </lineage>
</organism>
<dbReference type="RefSeq" id="WP_149796570.1">
    <property type="nucleotide sequence ID" value="NZ_FMYT01000001.1"/>
</dbReference>
<dbReference type="AlphaFoldDB" id="A0A1G6HZB5"/>
<gene>
    <name evidence="1" type="ORF">SAMN04488597_101216</name>
</gene>
<name>A0A1G6HZB5_9FIRM</name>
<dbReference type="Proteomes" id="UP000324896">
    <property type="component" value="Unassembled WGS sequence"/>
</dbReference>
<protein>
    <submittedName>
        <fullName evidence="1">Uncharacterized protein</fullName>
    </submittedName>
</protein>
<evidence type="ECO:0000313" key="1">
    <source>
        <dbReference type="EMBL" id="SDB99647.1"/>
    </source>
</evidence>
<evidence type="ECO:0000313" key="2">
    <source>
        <dbReference type="Proteomes" id="UP000324896"/>
    </source>
</evidence>